<proteinExistence type="predicted"/>
<feature type="region of interest" description="Disordered" evidence="1">
    <location>
        <begin position="259"/>
        <end position="339"/>
    </location>
</feature>
<dbReference type="Gene3D" id="2.40.50.140">
    <property type="entry name" value="Nucleic acid-binding proteins"/>
    <property type="match status" value="3"/>
</dbReference>
<gene>
    <name evidence="3" type="ORF">Agabi119p4_316</name>
</gene>
<dbReference type="InterPro" id="IPR015525">
    <property type="entry name" value="BRCA2"/>
</dbReference>
<feature type="region of interest" description="Disordered" evidence="1">
    <location>
        <begin position="1"/>
        <end position="106"/>
    </location>
</feature>
<dbReference type="InterPro" id="IPR036315">
    <property type="entry name" value="BRCA2_hlx_sf"/>
</dbReference>
<dbReference type="Proteomes" id="UP000629468">
    <property type="component" value="Unassembled WGS sequence"/>
</dbReference>
<dbReference type="GO" id="GO:0006355">
    <property type="term" value="P:regulation of DNA-templated transcription"/>
    <property type="evidence" value="ECO:0007669"/>
    <property type="project" value="TreeGrafter"/>
</dbReference>
<dbReference type="SUPFAM" id="SSF81872">
    <property type="entry name" value="BRCA2 helical domain"/>
    <property type="match status" value="1"/>
</dbReference>
<feature type="compositionally biased region" description="Low complexity" evidence="1">
    <location>
        <begin position="63"/>
        <end position="76"/>
    </location>
</feature>
<protein>
    <recommendedName>
        <fullName evidence="2">BRCA2 OB1 domain-containing protein</fullName>
    </recommendedName>
</protein>
<evidence type="ECO:0000313" key="3">
    <source>
        <dbReference type="EMBL" id="KAF7784151.1"/>
    </source>
</evidence>
<dbReference type="Pfam" id="PF09103">
    <property type="entry name" value="BRCA-2_OB1"/>
    <property type="match status" value="1"/>
</dbReference>
<dbReference type="PANTHER" id="PTHR11289">
    <property type="entry name" value="BREAST CANCER TYPE 2 SUSCEPTIBILITY PROTEIN BRCA2"/>
    <property type="match status" value="1"/>
</dbReference>
<organism evidence="3 4">
    <name type="scientific">Agaricus bisporus var. burnettii</name>
    <dbReference type="NCBI Taxonomy" id="192524"/>
    <lineage>
        <taxon>Eukaryota</taxon>
        <taxon>Fungi</taxon>
        <taxon>Dikarya</taxon>
        <taxon>Basidiomycota</taxon>
        <taxon>Agaricomycotina</taxon>
        <taxon>Agaricomycetes</taxon>
        <taxon>Agaricomycetidae</taxon>
        <taxon>Agaricales</taxon>
        <taxon>Agaricineae</taxon>
        <taxon>Agaricaceae</taxon>
        <taxon>Agaricus</taxon>
    </lineage>
</organism>
<accession>A0A8H7KKU0</accession>
<name>A0A8H7KKU0_AGABI</name>
<evidence type="ECO:0000256" key="1">
    <source>
        <dbReference type="SAM" id="MobiDB-lite"/>
    </source>
</evidence>
<comment type="caution">
    <text evidence="3">The sequence shown here is derived from an EMBL/GenBank/DDBJ whole genome shotgun (WGS) entry which is preliminary data.</text>
</comment>
<feature type="compositionally biased region" description="Low complexity" evidence="1">
    <location>
        <begin position="262"/>
        <end position="277"/>
    </location>
</feature>
<dbReference type="InterPro" id="IPR012340">
    <property type="entry name" value="NA-bd_OB-fold"/>
</dbReference>
<feature type="region of interest" description="Disordered" evidence="1">
    <location>
        <begin position="195"/>
        <end position="224"/>
    </location>
</feature>
<dbReference type="InterPro" id="IPR015187">
    <property type="entry name" value="BRCA2_OB_1"/>
</dbReference>
<dbReference type="CDD" id="cd04493">
    <property type="entry name" value="BRCA2DBD_OB1"/>
    <property type="match status" value="1"/>
</dbReference>
<feature type="domain" description="BRCA2 OB1" evidence="2">
    <location>
        <begin position="495"/>
        <end position="609"/>
    </location>
</feature>
<evidence type="ECO:0000313" key="4">
    <source>
        <dbReference type="Proteomes" id="UP000629468"/>
    </source>
</evidence>
<evidence type="ECO:0000259" key="2">
    <source>
        <dbReference type="Pfam" id="PF09103"/>
    </source>
</evidence>
<dbReference type="SUPFAM" id="SSF50249">
    <property type="entry name" value="Nucleic acid-binding proteins"/>
    <property type="match status" value="2"/>
</dbReference>
<dbReference type="AlphaFoldDB" id="A0A8H7KKU0"/>
<sequence>MPIDTSPPSSPVRKKPRLSSPGDIDRSCTNLTPTQPFLGFTKATALPSNVKDDPDNPFTSQHPPSGKSSSIPPGLGFTSASSIGHDPERSPSPLPPSEQDYDIWLQPSTTLPAVSFQHPSFASSSAMLRPTGFVRPGTKSIIAPSAAALAKARERFKSWEGDLEDTENVNPSNVVDPLPHSPFQRPALRVMDNSLPTPESPSPSAFSRPINSNKFPTVDQPSMKQKSFRSPLIKSTPVKNHLASPLNPRVNFASVANMTQRPKSPLTPSTPLPTTKTMASIQTPGRPPVRSSRTTPAPFVTPFKPGMRPGEPGWMKLQESARKEKAGSPSSILSASTPEIRTISRAKHHKTFFNLSHPPNRKTLSSSGLRPQQYTKEDFESMQINIHELKQITPTLATYYSFHTTSAILPSLVDEIPQVLGPAAALEELLNQGCSLATKPWVDNHWALILWKLAGMVALDPESENDSSTRRWCWREVKRQLLYRYERELNQAKRPALRLISTQDAPAALPMNLCISNIFSPEDGTGSTFPELEITDGWYRLKARIDAPMARAVERGSIRIGRKIGVAGARLNSERKEPQDILDAYNSVKLVLSGNSSHLLSWDAKLGFKKGPSISTMHSLTPDGGPIASMDVVVVKTHPLAFIEFCTDATGKKWREGPRGEAEEMKVNEQWEKKRQEGASKLQANFDKKIARYESYIDKLERRAGSVLSRHTSDEPPDHIDELYDQLEEHDDALGLLSRISSQDAAWLAQHTKRCMQVEREQVGEEIEKELQTACPPRDVRSFRVIAVEDSQTYRRPANRYVQLTVWDILSLTLSEGVKPGAIEIGSRFMITNLMPQQQGSWMGNKPNSQIFLATTRSTRWHKLKSS</sequence>
<dbReference type="GO" id="GO:0000724">
    <property type="term" value="P:double-strand break repair via homologous recombination"/>
    <property type="evidence" value="ECO:0007669"/>
    <property type="project" value="InterPro"/>
</dbReference>
<dbReference type="PANTHER" id="PTHR11289:SF0">
    <property type="entry name" value="BREAST CANCER TYPE 2 SUSCEPTIBILITY PROTEIN"/>
    <property type="match status" value="1"/>
</dbReference>
<feature type="compositionally biased region" description="Polar residues" evidence="1">
    <location>
        <begin position="328"/>
        <end position="339"/>
    </location>
</feature>
<reference evidence="3 4" key="1">
    <citation type="journal article" name="Sci. Rep.">
        <title>Telomere-to-telomere assembled and centromere annotated genomes of the two main subspecies of the button mushroom Agaricus bisporus reveal especially polymorphic chromosome ends.</title>
        <authorList>
            <person name="Sonnenberg A.S.M."/>
            <person name="Sedaghat-Telgerd N."/>
            <person name="Lavrijssen B."/>
            <person name="Ohm R.A."/>
            <person name="Hendrickx P.M."/>
            <person name="Scholtmeijer K."/>
            <person name="Baars J.J.P."/>
            <person name="van Peer A."/>
        </authorList>
    </citation>
    <scope>NUCLEOTIDE SEQUENCE [LARGE SCALE GENOMIC DNA]</scope>
    <source>
        <strain evidence="3 4">H119_p4</strain>
    </source>
</reference>
<dbReference type="EMBL" id="JABXXO010000001">
    <property type="protein sequence ID" value="KAF7784151.1"/>
    <property type="molecule type" value="Genomic_DNA"/>
</dbReference>